<dbReference type="Proteomes" id="UP000290189">
    <property type="component" value="Unassembled WGS sequence"/>
</dbReference>
<accession>A0A0G4IW71</accession>
<evidence type="ECO:0000313" key="5">
    <source>
        <dbReference type="Proteomes" id="UP000290189"/>
    </source>
</evidence>
<dbReference type="Proteomes" id="UP000039324">
    <property type="component" value="Unassembled WGS sequence"/>
</dbReference>
<reference evidence="3 5" key="2">
    <citation type="submission" date="2018-03" db="EMBL/GenBank/DDBJ databases">
        <authorList>
            <person name="Fogelqvist J."/>
        </authorList>
    </citation>
    <scope>NUCLEOTIDE SEQUENCE [LARGE SCALE GENOMIC DNA]</scope>
</reference>
<dbReference type="EMBL" id="OVEO01000005">
    <property type="protein sequence ID" value="SPQ95915.1"/>
    <property type="molecule type" value="Genomic_DNA"/>
</dbReference>
<geneLocation type="mitochondrion" evidence="3"/>
<dbReference type="PANTHER" id="PTHR34203">
    <property type="entry name" value="METHYLTRANSFERASE, FKBM FAMILY PROTEIN"/>
    <property type="match status" value="1"/>
</dbReference>
<proteinExistence type="predicted"/>
<protein>
    <recommendedName>
        <fullName evidence="1">Methyltransferase FkbM domain-containing protein</fullName>
    </recommendedName>
</protein>
<dbReference type="PANTHER" id="PTHR34203:SF15">
    <property type="entry name" value="SLL1173 PROTEIN"/>
    <property type="match status" value="1"/>
</dbReference>
<dbReference type="Pfam" id="PF05050">
    <property type="entry name" value="Methyltransf_21"/>
    <property type="match status" value="1"/>
</dbReference>
<evidence type="ECO:0000313" key="2">
    <source>
        <dbReference type="EMBL" id="CEO99588.1"/>
    </source>
</evidence>
<name>A0A0G4IW71_PLABS</name>
<dbReference type="InterPro" id="IPR006342">
    <property type="entry name" value="FkbM_mtfrase"/>
</dbReference>
<dbReference type="OrthoDB" id="411251at2759"/>
<evidence type="ECO:0000259" key="1">
    <source>
        <dbReference type="Pfam" id="PF05050"/>
    </source>
</evidence>
<feature type="domain" description="Methyltransferase FkbM" evidence="1">
    <location>
        <begin position="123"/>
        <end position="286"/>
    </location>
</feature>
<dbReference type="SUPFAM" id="SSF53335">
    <property type="entry name" value="S-adenosyl-L-methionine-dependent methyltransferases"/>
    <property type="match status" value="1"/>
</dbReference>
<keyword evidence="4" id="KW-1185">Reference proteome</keyword>
<keyword evidence="3" id="KW-0496">Mitochondrion</keyword>
<dbReference type="AlphaFoldDB" id="A0A0G4IW71"/>
<dbReference type="EMBL" id="CDSF01000091">
    <property type="protein sequence ID" value="CEO99588.1"/>
    <property type="molecule type" value="Genomic_DNA"/>
</dbReference>
<sequence length="363" mass="40031">MLGAFGKSSSKHHQGKSFWSTHSGARLTLIPVSIIILAAWLTMRSATDGVTVRVRDSRPVAGHPTNQMTFSTGLHRRPINPPPPYFINDAFRRVGYVGGTAKQVSRLLERDTAVMAPYDTVVDIGAFDGVDYTVPAYKLGYIVYTFEPDPQNRNRLLSSIHGEGWKEGSDYTLIVPTASTTIADIRAQVDQVLKVQQHRKHIFVIGAGCGGERATFALTKSEELAEVVPIQQGTVLDPSARTVEIVPLQGIIPDDAMIYILKVDVQGHEKAVFDGSGGRPLFDRVRSLALEFWPEGLHSRGSDPVAVLERIYAEYGMTCYDMGFHEKYIPANRDGEIGAYVRFLLGIPRSLDILGGWEDLVCM</sequence>
<organism evidence="2 4">
    <name type="scientific">Plasmodiophora brassicae</name>
    <name type="common">Clubroot disease agent</name>
    <dbReference type="NCBI Taxonomy" id="37360"/>
    <lineage>
        <taxon>Eukaryota</taxon>
        <taxon>Sar</taxon>
        <taxon>Rhizaria</taxon>
        <taxon>Endomyxa</taxon>
        <taxon>Phytomyxea</taxon>
        <taxon>Plasmodiophorida</taxon>
        <taxon>Plasmodiophoridae</taxon>
        <taxon>Plasmodiophora</taxon>
    </lineage>
</organism>
<dbReference type="InterPro" id="IPR029063">
    <property type="entry name" value="SAM-dependent_MTases_sf"/>
</dbReference>
<dbReference type="OMA" id="HASSWEQ"/>
<dbReference type="Gene3D" id="3.40.50.150">
    <property type="entry name" value="Vaccinia Virus protein VP39"/>
    <property type="match status" value="1"/>
</dbReference>
<evidence type="ECO:0000313" key="4">
    <source>
        <dbReference type="Proteomes" id="UP000039324"/>
    </source>
</evidence>
<dbReference type="InterPro" id="IPR052514">
    <property type="entry name" value="SAM-dependent_MTase"/>
</dbReference>
<gene>
    <name evidence="2" type="ORF">PBRA_007321</name>
    <name evidence="3" type="ORF">PLBR_LOCUS3130</name>
</gene>
<evidence type="ECO:0000313" key="3">
    <source>
        <dbReference type="EMBL" id="SPQ95915.1"/>
    </source>
</evidence>
<reference evidence="2 4" key="1">
    <citation type="submission" date="2015-02" db="EMBL/GenBank/DDBJ databases">
        <authorList>
            <person name="Chooi Y.-H."/>
        </authorList>
    </citation>
    <scope>NUCLEOTIDE SEQUENCE [LARGE SCALE GENOMIC DNA]</scope>
    <source>
        <strain evidence="2">E3</strain>
    </source>
</reference>